<dbReference type="Proteomes" id="UP001055811">
    <property type="component" value="Linkage Group LG04"/>
</dbReference>
<proteinExistence type="predicted"/>
<reference evidence="1 2" key="2">
    <citation type="journal article" date="2022" name="Mol. Ecol. Resour.">
        <title>The genomes of chicory, endive, great burdock and yacon provide insights into Asteraceae paleo-polyploidization history and plant inulin production.</title>
        <authorList>
            <person name="Fan W."/>
            <person name="Wang S."/>
            <person name="Wang H."/>
            <person name="Wang A."/>
            <person name="Jiang F."/>
            <person name="Liu H."/>
            <person name="Zhao H."/>
            <person name="Xu D."/>
            <person name="Zhang Y."/>
        </authorList>
    </citation>
    <scope>NUCLEOTIDE SEQUENCE [LARGE SCALE GENOMIC DNA]</scope>
    <source>
        <strain evidence="2">cv. Punajuju</strain>
        <tissue evidence="1">Leaves</tissue>
    </source>
</reference>
<reference evidence="2" key="1">
    <citation type="journal article" date="2022" name="Mol. Ecol. Resour.">
        <title>The genomes of chicory, endive, great burdock and yacon provide insights into Asteraceae palaeo-polyploidization history and plant inulin production.</title>
        <authorList>
            <person name="Fan W."/>
            <person name="Wang S."/>
            <person name="Wang H."/>
            <person name="Wang A."/>
            <person name="Jiang F."/>
            <person name="Liu H."/>
            <person name="Zhao H."/>
            <person name="Xu D."/>
            <person name="Zhang Y."/>
        </authorList>
    </citation>
    <scope>NUCLEOTIDE SEQUENCE [LARGE SCALE GENOMIC DNA]</scope>
    <source>
        <strain evidence="2">cv. Punajuju</strain>
    </source>
</reference>
<organism evidence="1 2">
    <name type="scientific">Cichorium intybus</name>
    <name type="common">Chicory</name>
    <dbReference type="NCBI Taxonomy" id="13427"/>
    <lineage>
        <taxon>Eukaryota</taxon>
        <taxon>Viridiplantae</taxon>
        <taxon>Streptophyta</taxon>
        <taxon>Embryophyta</taxon>
        <taxon>Tracheophyta</taxon>
        <taxon>Spermatophyta</taxon>
        <taxon>Magnoliopsida</taxon>
        <taxon>eudicotyledons</taxon>
        <taxon>Gunneridae</taxon>
        <taxon>Pentapetalae</taxon>
        <taxon>asterids</taxon>
        <taxon>campanulids</taxon>
        <taxon>Asterales</taxon>
        <taxon>Asteraceae</taxon>
        <taxon>Cichorioideae</taxon>
        <taxon>Cichorieae</taxon>
        <taxon>Cichoriinae</taxon>
        <taxon>Cichorium</taxon>
    </lineage>
</organism>
<comment type="caution">
    <text evidence="1">The sequence shown here is derived from an EMBL/GenBank/DDBJ whole genome shotgun (WGS) entry which is preliminary data.</text>
</comment>
<keyword evidence="2" id="KW-1185">Reference proteome</keyword>
<accession>A0ACB9E1X1</accession>
<sequence length="81" mass="9213">MLGHMAPACQPQNYSCVENEAPDRHDDRLKNVQQLSTLPPARLRTNDTVALPIYLPPCISRQNKTHSVSCLHAVNRCTYRR</sequence>
<evidence type="ECO:0000313" key="1">
    <source>
        <dbReference type="EMBL" id="KAI3752638.1"/>
    </source>
</evidence>
<name>A0ACB9E1X1_CICIN</name>
<protein>
    <submittedName>
        <fullName evidence="1">Uncharacterized protein</fullName>
    </submittedName>
</protein>
<gene>
    <name evidence="1" type="ORF">L2E82_24673</name>
</gene>
<dbReference type="EMBL" id="CM042012">
    <property type="protein sequence ID" value="KAI3752638.1"/>
    <property type="molecule type" value="Genomic_DNA"/>
</dbReference>
<evidence type="ECO:0000313" key="2">
    <source>
        <dbReference type="Proteomes" id="UP001055811"/>
    </source>
</evidence>